<protein>
    <submittedName>
        <fullName evidence="1">Uncharacterized protein</fullName>
    </submittedName>
</protein>
<name>A0ACB7X3G2_9ERIC</name>
<evidence type="ECO:0000313" key="2">
    <source>
        <dbReference type="Proteomes" id="UP000828048"/>
    </source>
</evidence>
<proteinExistence type="predicted"/>
<gene>
    <name evidence="1" type="ORF">Vadar_024069</name>
</gene>
<evidence type="ECO:0000313" key="1">
    <source>
        <dbReference type="EMBL" id="KAH7835222.1"/>
    </source>
</evidence>
<dbReference type="EMBL" id="CM037152">
    <property type="protein sequence ID" value="KAH7835222.1"/>
    <property type="molecule type" value="Genomic_DNA"/>
</dbReference>
<organism evidence="1 2">
    <name type="scientific">Vaccinium darrowii</name>
    <dbReference type="NCBI Taxonomy" id="229202"/>
    <lineage>
        <taxon>Eukaryota</taxon>
        <taxon>Viridiplantae</taxon>
        <taxon>Streptophyta</taxon>
        <taxon>Embryophyta</taxon>
        <taxon>Tracheophyta</taxon>
        <taxon>Spermatophyta</taxon>
        <taxon>Magnoliopsida</taxon>
        <taxon>eudicotyledons</taxon>
        <taxon>Gunneridae</taxon>
        <taxon>Pentapetalae</taxon>
        <taxon>asterids</taxon>
        <taxon>Ericales</taxon>
        <taxon>Ericaceae</taxon>
        <taxon>Vaccinioideae</taxon>
        <taxon>Vaccinieae</taxon>
        <taxon>Vaccinium</taxon>
    </lineage>
</organism>
<reference evidence="1 2" key="1">
    <citation type="journal article" date="2021" name="Hortic Res">
        <title>High-quality reference genome and annotation aids understanding of berry development for evergreen blueberry (Vaccinium darrowii).</title>
        <authorList>
            <person name="Yu J."/>
            <person name="Hulse-Kemp A.M."/>
            <person name="Babiker E."/>
            <person name="Staton M."/>
        </authorList>
    </citation>
    <scope>NUCLEOTIDE SEQUENCE [LARGE SCALE GENOMIC DNA]</scope>
    <source>
        <strain evidence="2">cv. NJ 8807/NJ 8810</strain>
        <tissue evidence="1">Young leaf</tissue>
    </source>
</reference>
<sequence>MALRNYPSFSILFVAAAVAVALFAAGGAEARFRGINPWCKTSDYKMLCTKMVKGATTQTDALANAVQATLDATTRVSPLLDGLAAQEFNLPNVTKDSVVSTCKDNFGAAVDNLKDALFYIQSFQDTYTTIDRVQTAETALYTCSDGITEMGGRWVDTPLAKASKNIFKFASNCLAVATQM</sequence>
<accession>A0ACB7X3G2</accession>
<keyword evidence="2" id="KW-1185">Reference proteome</keyword>
<dbReference type="Proteomes" id="UP000828048">
    <property type="component" value="Chromosome 2"/>
</dbReference>
<comment type="caution">
    <text evidence="1">The sequence shown here is derived from an EMBL/GenBank/DDBJ whole genome shotgun (WGS) entry which is preliminary data.</text>
</comment>